<feature type="compositionally biased region" description="Polar residues" evidence="2">
    <location>
        <begin position="1"/>
        <end position="16"/>
    </location>
</feature>
<evidence type="ECO:0008006" key="7">
    <source>
        <dbReference type="Google" id="ProtNLM"/>
    </source>
</evidence>
<feature type="domain" description="Di19 zinc-binding" evidence="3">
    <location>
        <begin position="38"/>
        <end position="90"/>
    </location>
</feature>
<keyword evidence="6" id="KW-1185">Reference proteome</keyword>
<feature type="region of interest" description="Disordered" evidence="2">
    <location>
        <begin position="139"/>
        <end position="195"/>
    </location>
</feature>
<sequence>MASDTWTRFSGSSRRSPFQPDPFSEEEDVEGGEEERPEYTCPFCAEDFDMVGLCCHLETDHKTETKNEVCSICDQKVGTDLVGHITIEHRRRRYRRASSLSFIRRELRQLNLPNVAEGSNWAAAAANTDADPLLSSFMSNPPAKDEQTSIEPRSSEKAVTVEGTSAGSSSERYELRVQPPVLTEQEREERAEKARRSNFVQGLVMSSFFGNDDF</sequence>
<feature type="compositionally biased region" description="Acidic residues" evidence="2">
    <location>
        <begin position="23"/>
        <end position="35"/>
    </location>
</feature>
<evidence type="ECO:0000259" key="3">
    <source>
        <dbReference type="Pfam" id="PF05605"/>
    </source>
</evidence>
<accession>A0AAF1BDN1</accession>
<organism evidence="5 6">
    <name type="scientific">Daucus carota subsp. sativus</name>
    <name type="common">Carrot</name>
    <dbReference type="NCBI Taxonomy" id="79200"/>
    <lineage>
        <taxon>Eukaryota</taxon>
        <taxon>Viridiplantae</taxon>
        <taxon>Streptophyta</taxon>
        <taxon>Embryophyta</taxon>
        <taxon>Tracheophyta</taxon>
        <taxon>Spermatophyta</taxon>
        <taxon>Magnoliopsida</taxon>
        <taxon>eudicotyledons</taxon>
        <taxon>Gunneridae</taxon>
        <taxon>Pentapetalae</taxon>
        <taxon>asterids</taxon>
        <taxon>campanulids</taxon>
        <taxon>Apiales</taxon>
        <taxon>Apiaceae</taxon>
        <taxon>Apioideae</taxon>
        <taxon>Scandiceae</taxon>
        <taxon>Daucinae</taxon>
        <taxon>Daucus</taxon>
        <taxon>Daucus sect. Daucus</taxon>
    </lineage>
</organism>
<dbReference type="Proteomes" id="UP000077755">
    <property type="component" value="Chromosome 9"/>
</dbReference>
<feature type="compositionally biased region" description="Basic and acidic residues" evidence="2">
    <location>
        <begin position="184"/>
        <end position="195"/>
    </location>
</feature>
<dbReference type="AlphaFoldDB" id="A0AAF1BDN1"/>
<evidence type="ECO:0000256" key="1">
    <source>
        <dbReference type="ARBA" id="ARBA00007109"/>
    </source>
</evidence>
<comment type="similarity">
    <text evidence="1">Belongs to the Di19 family.</text>
</comment>
<proteinExistence type="inferred from homology"/>
<name>A0AAF1BDN1_DAUCS</name>
<reference evidence="5" key="1">
    <citation type="journal article" date="2016" name="Nat. Genet.">
        <title>A high-quality carrot genome assembly provides new insights into carotenoid accumulation and asterid genome evolution.</title>
        <authorList>
            <person name="Iorizzo M."/>
            <person name="Ellison S."/>
            <person name="Senalik D."/>
            <person name="Zeng P."/>
            <person name="Satapoomin P."/>
            <person name="Huang J."/>
            <person name="Bowman M."/>
            <person name="Iovene M."/>
            <person name="Sanseverino W."/>
            <person name="Cavagnaro P."/>
            <person name="Yildiz M."/>
            <person name="Macko-Podgorni A."/>
            <person name="Moranska E."/>
            <person name="Grzebelus E."/>
            <person name="Grzebelus D."/>
            <person name="Ashrafi H."/>
            <person name="Zheng Z."/>
            <person name="Cheng S."/>
            <person name="Spooner D."/>
            <person name="Van Deynze A."/>
            <person name="Simon P."/>
        </authorList>
    </citation>
    <scope>NUCLEOTIDE SEQUENCE</scope>
    <source>
        <tissue evidence="5">Leaf</tissue>
    </source>
</reference>
<evidence type="ECO:0000313" key="5">
    <source>
        <dbReference type="EMBL" id="WOH15874.1"/>
    </source>
</evidence>
<gene>
    <name evidence="5" type="ORF">DCAR_0935420</name>
</gene>
<dbReference type="EMBL" id="CP093351">
    <property type="protein sequence ID" value="WOH15874.1"/>
    <property type="molecule type" value="Genomic_DNA"/>
</dbReference>
<feature type="domain" description="Di19 C-terminal" evidence="4">
    <location>
        <begin position="100"/>
        <end position="207"/>
    </location>
</feature>
<dbReference type="InterPro" id="IPR008598">
    <property type="entry name" value="Di19_Zn-bd"/>
</dbReference>
<evidence type="ECO:0000259" key="4">
    <source>
        <dbReference type="Pfam" id="PF14571"/>
    </source>
</evidence>
<dbReference type="InterPro" id="IPR027935">
    <property type="entry name" value="Di19_C"/>
</dbReference>
<evidence type="ECO:0000313" key="6">
    <source>
        <dbReference type="Proteomes" id="UP000077755"/>
    </source>
</evidence>
<dbReference type="PANTHER" id="PTHR31875">
    <property type="entry name" value="PROTEIN DEHYDRATION-INDUCED 19"/>
    <property type="match status" value="1"/>
</dbReference>
<dbReference type="Pfam" id="PF14571">
    <property type="entry name" value="Di19_C"/>
    <property type="match status" value="1"/>
</dbReference>
<dbReference type="PANTHER" id="PTHR31875:SF6">
    <property type="entry name" value="PROTEIN DEHYDRATION-INDUCED 19"/>
    <property type="match status" value="1"/>
</dbReference>
<feature type="region of interest" description="Disordered" evidence="2">
    <location>
        <begin position="1"/>
        <end position="35"/>
    </location>
</feature>
<protein>
    <recommendedName>
        <fullName evidence="7">Drought induced 19 protein type zinc-binding domain-containing protein</fullName>
    </recommendedName>
</protein>
<reference evidence="5" key="2">
    <citation type="submission" date="2022-03" db="EMBL/GenBank/DDBJ databases">
        <title>Draft title - Genomic analysis of global carrot germplasm unveils the trajectory of domestication and the origin of high carotenoid orange carrot.</title>
        <authorList>
            <person name="Iorizzo M."/>
            <person name="Ellison S."/>
            <person name="Senalik D."/>
            <person name="Macko-Podgorni A."/>
            <person name="Grzebelus D."/>
            <person name="Bostan H."/>
            <person name="Rolling W."/>
            <person name="Curaba J."/>
            <person name="Simon P."/>
        </authorList>
    </citation>
    <scope>NUCLEOTIDE SEQUENCE</scope>
    <source>
        <tissue evidence="5">Leaf</tissue>
    </source>
</reference>
<dbReference type="InterPro" id="IPR033347">
    <property type="entry name" value="Di19"/>
</dbReference>
<evidence type="ECO:0000256" key="2">
    <source>
        <dbReference type="SAM" id="MobiDB-lite"/>
    </source>
</evidence>
<dbReference type="Pfam" id="PF05605">
    <property type="entry name" value="zf-Di19"/>
    <property type="match status" value="1"/>
</dbReference>